<comment type="caution">
    <text evidence="6">The sequence shown here is derived from an EMBL/GenBank/DDBJ whole genome shotgun (WGS) entry which is preliminary data.</text>
</comment>
<dbReference type="Pfam" id="PF07992">
    <property type="entry name" value="Pyr_redox_2"/>
    <property type="match status" value="1"/>
</dbReference>
<sequence>MLKDKGSGLALVGGGHAHLFVLEAMAQGRLRIPHTVLISPSRWQYYSGMLPGLMAGHYRVEQCRIDLEQLATRAGVRFIEQAVVSLDAEVQSLCLSGGGHLKYALASLDVGSETELGDLVGFQGRLIGVKPLDKFHADWLSFKDTLQRRGYGQLVVAGAGAAGVELAMAAAYALAAPGHGARVTLVASEHGVLPGFASGVRKAVMRELTGLGVEIYTGGAAAQGNLIQVGRSTELHCDALIAATGAKAPYWLRSSALRLDSEGFIEVDANHRSLSHPNLFAVGDIASRPGSPLMRSGVHSVRAGPVLAHNLGVLMNGGRLQPFHPRAWVLYLISCGARRAVASWGPFAFAGDWVWRWKDRIDRGFIARFSSGGENSALL</sequence>
<dbReference type="InterPro" id="IPR023753">
    <property type="entry name" value="FAD/NAD-binding_dom"/>
</dbReference>
<dbReference type="Proteomes" id="UP000629025">
    <property type="component" value="Unassembled WGS sequence"/>
</dbReference>
<keyword evidence="7" id="KW-1185">Reference proteome</keyword>
<keyword evidence="3" id="KW-0274">FAD</keyword>
<dbReference type="SUPFAM" id="SSF51905">
    <property type="entry name" value="FAD/NAD(P)-binding domain"/>
    <property type="match status" value="2"/>
</dbReference>
<name>A0ABQ1KPR9_9GAMM</name>
<dbReference type="PANTHER" id="PTHR42913:SF9">
    <property type="entry name" value="SLR1591 PROTEIN"/>
    <property type="match status" value="1"/>
</dbReference>
<gene>
    <name evidence="6" type="ORF">GCM10011352_29500</name>
</gene>
<evidence type="ECO:0000259" key="5">
    <source>
        <dbReference type="Pfam" id="PF07992"/>
    </source>
</evidence>
<proteinExistence type="predicted"/>
<evidence type="ECO:0000313" key="6">
    <source>
        <dbReference type="EMBL" id="GGC01444.1"/>
    </source>
</evidence>
<evidence type="ECO:0000256" key="4">
    <source>
        <dbReference type="ARBA" id="ARBA00023002"/>
    </source>
</evidence>
<dbReference type="RefSeq" id="WP_188749675.1">
    <property type="nucleotide sequence ID" value="NZ_BMIJ01000006.1"/>
</dbReference>
<evidence type="ECO:0000256" key="1">
    <source>
        <dbReference type="ARBA" id="ARBA00001974"/>
    </source>
</evidence>
<comment type="cofactor">
    <cofactor evidence="1">
        <name>FAD</name>
        <dbReference type="ChEBI" id="CHEBI:57692"/>
    </cofactor>
</comment>
<reference evidence="7" key="1">
    <citation type="journal article" date="2019" name="Int. J. Syst. Evol. Microbiol.">
        <title>The Global Catalogue of Microorganisms (GCM) 10K type strain sequencing project: providing services to taxonomists for standard genome sequencing and annotation.</title>
        <authorList>
            <consortium name="The Broad Institute Genomics Platform"/>
            <consortium name="The Broad Institute Genome Sequencing Center for Infectious Disease"/>
            <person name="Wu L."/>
            <person name="Ma J."/>
        </authorList>
    </citation>
    <scope>NUCLEOTIDE SEQUENCE [LARGE SCALE GENOMIC DNA]</scope>
    <source>
        <strain evidence="7">CGMCC 1.15341</strain>
    </source>
</reference>
<evidence type="ECO:0000256" key="3">
    <source>
        <dbReference type="ARBA" id="ARBA00022827"/>
    </source>
</evidence>
<dbReference type="InterPro" id="IPR017584">
    <property type="entry name" value="Pyridine_nucleo_diS_OxRdtase_N"/>
</dbReference>
<keyword evidence="4" id="KW-0560">Oxidoreductase</keyword>
<protein>
    <submittedName>
        <fullName evidence="6">Pyridine nucleotide-disulfide oxidoreductase</fullName>
    </submittedName>
</protein>
<dbReference type="PRINTS" id="PR00368">
    <property type="entry name" value="FADPNR"/>
</dbReference>
<feature type="domain" description="FAD/NAD(P)-binding" evidence="5">
    <location>
        <begin position="10"/>
        <end position="289"/>
    </location>
</feature>
<evidence type="ECO:0000313" key="7">
    <source>
        <dbReference type="Proteomes" id="UP000629025"/>
    </source>
</evidence>
<dbReference type="InterPro" id="IPR051169">
    <property type="entry name" value="NADH-Q_oxidoreductase"/>
</dbReference>
<keyword evidence="2" id="KW-0285">Flavoprotein</keyword>
<accession>A0ABQ1KPR9</accession>
<dbReference type="InterPro" id="IPR036188">
    <property type="entry name" value="FAD/NAD-bd_sf"/>
</dbReference>
<dbReference type="Gene3D" id="3.50.50.100">
    <property type="match status" value="1"/>
</dbReference>
<dbReference type="EMBL" id="BMIJ01000006">
    <property type="protein sequence ID" value="GGC01444.1"/>
    <property type="molecule type" value="Genomic_DNA"/>
</dbReference>
<evidence type="ECO:0000256" key="2">
    <source>
        <dbReference type="ARBA" id="ARBA00022630"/>
    </source>
</evidence>
<dbReference type="PANTHER" id="PTHR42913">
    <property type="entry name" value="APOPTOSIS-INDUCING FACTOR 1"/>
    <property type="match status" value="1"/>
</dbReference>
<organism evidence="6 7">
    <name type="scientific">Marinobacterium zhoushanense</name>
    <dbReference type="NCBI Taxonomy" id="1679163"/>
    <lineage>
        <taxon>Bacteria</taxon>
        <taxon>Pseudomonadati</taxon>
        <taxon>Pseudomonadota</taxon>
        <taxon>Gammaproteobacteria</taxon>
        <taxon>Oceanospirillales</taxon>
        <taxon>Oceanospirillaceae</taxon>
        <taxon>Marinobacterium</taxon>
    </lineage>
</organism>
<dbReference type="NCBIfam" id="TIGR03169">
    <property type="entry name" value="Nterm_to_SelD"/>
    <property type="match status" value="1"/>
</dbReference>